<organism evidence="2 3">
    <name type="scientific">Phoxinus phoxinus</name>
    <name type="common">Eurasian minnow</name>
    <dbReference type="NCBI Taxonomy" id="58324"/>
    <lineage>
        <taxon>Eukaryota</taxon>
        <taxon>Metazoa</taxon>
        <taxon>Chordata</taxon>
        <taxon>Craniata</taxon>
        <taxon>Vertebrata</taxon>
        <taxon>Euteleostomi</taxon>
        <taxon>Actinopterygii</taxon>
        <taxon>Neopterygii</taxon>
        <taxon>Teleostei</taxon>
        <taxon>Ostariophysi</taxon>
        <taxon>Cypriniformes</taxon>
        <taxon>Leuciscidae</taxon>
        <taxon>Phoxininae</taxon>
        <taxon>Phoxinus</taxon>
    </lineage>
</organism>
<comment type="caution">
    <text evidence="2">The sequence shown here is derived from an EMBL/GenBank/DDBJ whole genome shotgun (WGS) entry which is preliminary data.</text>
</comment>
<proteinExistence type="predicted"/>
<feature type="region of interest" description="Disordered" evidence="1">
    <location>
        <begin position="85"/>
        <end position="148"/>
    </location>
</feature>
<name>A0AAN9GU57_9TELE</name>
<keyword evidence="3" id="KW-1185">Reference proteome</keyword>
<evidence type="ECO:0000256" key="1">
    <source>
        <dbReference type="SAM" id="MobiDB-lite"/>
    </source>
</evidence>
<evidence type="ECO:0000313" key="3">
    <source>
        <dbReference type="Proteomes" id="UP001364617"/>
    </source>
</evidence>
<sequence length="148" mass="15011">MSAFDGMGDMLMPAMAPQASGASPMTNSPVKPMGGNLDSAMANMASNLTMGNQKPGEAAGGANWQAQNSPLGVCPVMGSPSPFGMPGAGASPMMPGSPMMGSQQPMMRPQFPATGAQGQPMSPGMAQSPRKPPPSKDPLADLNIKDFM</sequence>
<accession>A0AAN9GU57</accession>
<feature type="compositionally biased region" description="Low complexity" evidence="1">
    <location>
        <begin position="85"/>
        <end position="107"/>
    </location>
</feature>
<dbReference type="AlphaFoldDB" id="A0AAN9GU57"/>
<reference evidence="2 3" key="1">
    <citation type="submission" date="2024-02" db="EMBL/GenBank/DDBJ databases">
        <title>Chromosome-level genome assembly of the Eurasian Minnow (Phoxinus phoxinus).</title>
        <authorList>
            <person name="Oriowo T.O."/>
            <person name="Martin S."/>
            <person name="Stange M."/>
            <person name="Chrysostomakis Y."/>
            <person name="Brown T."/>
            <person name="Winkler S."/>
            <person name="Kukowka S."/>
            <person name="Myers E.W."/>
            <person name="Bohne A."/>
        </authorList>
    </citation>
    <scope>NUCLEOTIDE SEQUENCE [LARGE SCALE GENOMIC DNA]</scope>
    <source>
        <strain evidence="2">ZFMK-TIS-60720</strain>
        <tissue evidence="2">Whole Organism</tissue>
    </source>
</reference>
<dbReference type="Proteomes" id="UP001364617">
    <property type="component" value="Unassembled WGS sequence"/>
</dbReference>
<protein>
    <submittedName>
        <fullName evidence="2">Uncharacterized protein</fullName>
    </submittedName>
</protein>
<evidence type="ECO:0000313" key="2">
    <source>
        <dbReference type="EMBL" id="KAK7129803.1"/>
    </source>
</evidence>
<dbReference type="EMBL" id="JAYKXH010000021">
    <property type="protein sequence ID" value="KAK7129803.1"/>
    <property type="molecule type" value="Genomic_DNA"/>
</dbReference>
<gene>
    <name evidence="2" type="ORF">R3I93_019443</name>
</gene>